<dbReference type="RefSeq" id="WP_311615062.1">
    <property type="nucleotide sequence ID" value="NZ_JAVREV010000001.1"/>
</dbReference>
<dbReference type="InterPro" id="IPR009057">
    <property type="entry name" value="Homeodomain-like_sf"/>
</dbReference>
<gene>
    <name evidence="2" type="ORF">RM779_01925</name>
</gene>
<dbReference type="SUPFAM" id="SSF46689">
    <property type="entry name" value="Homeodomain-like"/>
    <property type="match status" value="1"/>
</dbReference>
<dbReference type="EMBL" id="JAVREV010000001">
    <property type="protein sequence ID" value="MDT0441360.1"/>
    <property type="molecule type" value="Genomic_DNA"/>
</dbReference>
<name>A0ABU2S1A1_9ACTN</name>
<proteinExistence type="predicted"/>
<evidence type="ECO:0000313" key="3">
    <source>
        <dbReference type="Proteomes" id="UP001183615"/>
    </source>
</evidence>
<feature type="domain" description="Insertion element IS150 protein InsJ-like helix-turn-helix" evidence="1">
    <location>
        <begin position="28"/>
        <end position="64"/>
    </location>
</feature>
<keyword evidence="3" id="KW-1185">Reference proteome</keyword>
<dbReference type="Pfam" id="PF13518">
    <property type="entry name" value="HTH_28"/>
    <property type="match status" value="1"/>
</dbReference>
<dbReference type="Proteomes" id="UP001183615">
    <property type="component" value="Unassembled WGS sequence"/>
</dbReference>
<evidence type="ECO:0000313" key="2">
    <source>
        <dbReference type="EMBL" id="MDT0441360.1"/>
    </source>
</evidence>
<organism evidence="2 3">
    <name type="scientific">Streptomyces johnsoniae</name>
    <dbReference type="NCBI Taxonomy" id="3075532"/>
    <lineage>
        <taxon>Bacteria</taxon>
        <taxon>Bacillati</taxon>
        <taxon>Actinomycetota</taxon>
        <taxon>Actinomycetes</taxon>
        <taxon>Kitasatosporales</taxon>
        <taxon>Streptomycetaceae</taxon>
        <taxon>Streptomyces</taxon>
    </lineage>
</organism>
<comment type="caution">
    <text evidence="2">The sequence shown here is derived from an EMBL/GenBank/DDBJ whole genome shotgun (WGS) entry which is preliminary data.</text>
</comment>
<accession>A0ABU2S1A1</accession>
<sequence length="71" mass="7934">MPVELAASERHRLTKMAYGHKTPHQARQRATIVLLAARGRGNAWIAAETHLPVDAVRRWRGRFAAAPDARP</sequence>
<protein>
    <submittedName>
        <fullName evidence="2">Helix-turn-helix domain-containing protein</fullName>
    </submittedName>
</protein>
<dbReference type="InterPro" id="IPR055247">
    <property type="entry name" value="InsJ-like_HTH"/>
</dbReference>
<reference evidence="3" key="1">
    <citation type="submission" date="2023-07" db="EMBL/GenBank/DDBJ databases">
        <title>30 novel species of actinomycetes from the DSMZ collection.</title>
        <authorList>
            <person name="Nouioui I."/>
        </authorList>
    </citation>
    <scope>NUCLEOTIDE SEQUENCE [LARGE SCALE GENOMIC DNA]</scope>
    <source>
        <strain evidence="3">DSM 41886</strain>
    </source>
</reference>
<evidence type="ECO:0000259" key="1">
    <source>
        <dbReference type="Pfam" id="PF13518"/>
    </source>
</evidence>